<feature type="compositionally biased region" description="Basic and acidic residues" evidence="1">
    <location>
        <begin position="76"/>
        <end position="89"/>
    </location>
</feature>
<protein>
    <submittedName>
        <fullName evidence="2">Uncharacterized protein</fullName>
    </submittedName>
</protein>
<keyword evidence="3" id="KW-1185">Reference proteome</keyword>
<organism evidence="2 3">
    <name type="scientific">Botrimarina mediterranea</name>
    <dbReference type="NCBI Taxonomy" id="2528022"/>
    <lineage>
        <taxon>Bacteria</taxon>
        <taxon>Pseudomonadati</taxon>
        <taxon>Planctomycetota</taxon>
        <taxon>Planctomycetia</taxon>
        <taxon>Pirellulales</taxon>
        <taxon>Lacipirellulaceae</taxon>
        <taxon>Botrimarina</taxon>
    </lineage>
</organism>
<dbReference type="AlphaFoldDB" id="A0A518K7N3"/>
<gene>
    <name evidence="2" type="ORF">Spa11_19760</name>
</gene>
<dbReference type="Proteomes" id="UP000316426">
    <property type="component" value="Chromosome"/>
</dbReference>
<dbReference type="EMBL" id="CP036349">
    <property type="protein sequence ID" value="QDV73777.1"/>
    <property type="molecule type" value="Genomic_DNA"/>
</dbReference>
<evidence type="ECO:0000313" key="3">
    <source>
        <dbReference type="Proteomes" id="UP000316426"/>
    </source>
</evidence>
<feature type="region of interest" description="Disordered" evidence="1">
    <location>
        <begin position="57"/>
        <end position="89"/>
    </location>
</feature>
<reference evidence="2 3" key="1">
    <citation type="submission" date="2019-02" db="EMBL/GenBank/DDBJ databases">
        <title>Deep-cultivation of Planctomycetes and their phenomic and genomic characterization uncovers novel biology.</title>
        <authorList>
            <person name="Wiegand S."/>
            <person name="Jogler M."/>
            <person name="Boedeker C."/>
            <person name="Pinto D."/>
            <person name="Vollmers J."/>
            <person name="Rivas-Marin E."/>
            <person name="Kohn T."/>
            <person name="Peeters S.H."/>
            <person name="Heuer A."/>
            <person name="Rast P."/>
            <person name="Oberbeckmann S."/>
            <person name="Bunk B."/>
            <person name="Jeske O."/>
            <person name="Meyerdierks A."/>
            <person name="Storesund J.E."/>
            <person name="Kallscheuer N."/>
            <person name="Luecker S."/>
            <person name="Lage O.M."/>
            <person name="Pohl T."/>
            <person name="Merkel B.J."/>
            <person name="Hornburger P."/>
            <person name="Mueller R.-W."/>
            <person name="Bruemmer F."/>
            <person name="Labrenz M."/>
            <person name="Spormann A.M."/>
            <person name="Op den Camp H."/>
            <person name="Overmann J."/>
            <person name="Amann R."/>
            <person name="Jetten M.S.M."/>
            <person name="Mascher T."/>
            <person name="Medema M.H."/>
            <person name="Devos D.P."/>
            <person name="Kaster A.-K."/>
            <person name="Ovreas L."/>
            <person name="Rohde M."/>
            <person name="Galperin M.Y."/>
            <person name="Jogler C."/>
        </authorList>
    </citation>
    <scope>NUCLEOTIDE SEQUENCE [LARGE SCALE GENOMIC DNA]</scope>
    <source>
        <strain evidence="2 3">Spa11</strain>
    </source>
</reference>
<name>A0A518K7N3_9BACT</name>
<accession>A0A518K7N3</accession>
<proteinExistence type="predicted"/>
<sequence length="89" mass="9936">MLVYAYAPHKRLKQFLEIVLASVKKSHPSCIKQGRRGKLERWEAATAVSKQDATHFAARKGQEAEDVQDSSNGGRGHGDVTEFRRARAT</sequence>
<evidence type="ECO:0000313" key="2">
    <source>
        <dbReference type="EMBL" id="QDV73777.1"/>
    </source>
</evidence>
<evidence type="ECO:0000256" key="1">
    <source>
        <dbReference type="SAM" id="MobiDB-lite"/>
    </source>
</evidence>
<dbReference type="KEGG" id="bmei:Spa11_19760"/>